<dbReference type="InterPro" id="IPR013783">
    <property type="entry name" value="Ig-like_fold"/>
</dbReference>
<dbReference type="PANTHER" id="PTHR37833">
    <property type="entry name" value="LIPOPROTEIN-RELATED"/>
    <property type="match status" value="1"/>
</dbReference>
<dbReference type="RefSeq" id="WP_279295735.1">
    <property type="nucleotide sequence ID" value="NZ_JAOTIF010000002.1"/>
</dbReference>
<keyword evidence="3" id="KW-1185">Reference proteome</keyword>
<comment type="caution">
    <text evidence="2">The sequence shown here is derived from an EMBL/GenBank/DDBJ whole genome shotgun (WGS) entry which is preliminary data.</text>
</comment>
<sequence>MKKLLLAASAFVFSLTVMAQQKAEEVIKVNTEKYDFGKIKQGVPVTTFFEITNTSDKAVVVENAWGSCGCTTPEVPKEPIAPHSTTKLKVQYNAAAMGTFTKDVFIKLAGVQEPKNIKITGEVLDTAAYDAYAKESAKAKPAAAKKSKPGR</sequence>
<evidence type="ECO:0000256" key="1">
    <source>
        <dbReference type="SAM" id="SignalP"/>
    </source>
</evidence>
<dbReference type="InterPro" id="IPR011467">
    <property type="entry name" value="DUF1573"/>
</dbReference>
<proteinExistence type="predicted"/>
<feature type="signal peptide" evidence="1">
    <location>
        <begin position="1"/>
        <end position="19"/>
    </location>
</feature>
<evidence type="ECO:0000313" key="2">
    <source>
        <dbReference type="EMBL" id="MCU7548287.1"/>
    </source>
</evidence>
<dbReference type="Gene3D" id="2.60.40.10">
    <property type="entry name" value="Immunoglobulins"/>
    <property type="match status" value="1"/>
</dbReference>
<reference evidence="2" key="2">
    <citation type="submission" date="2023-04" db="EMBL/GenBank/DDBJ databases">
        <title>Paracnuella aquatica gen. nov., sp. nov., a member of the family Chitinophagaceae isolated from a hot spring.</title>
        <authorList>
            <person name="Wang C."/>
        </authorList>
    </citation>
    <scope>NUCLEOTIDE SEQUENCE</scope>
    <source>
        <strain evidence="2">LB-8</strain>
    </source>
</reference>
<accession>A0A9X3BGS7</accession>
<protein>
    <submittedName>
        <fullName evidence="2">DUF1573 domain-containing protein</fullName>
    </submittedName>
</protein>
<gene>
    <name evidence="2" type="ORF">OCK74_04135</name>
</gene>
<dbReference type="AlphaFoldDB" id="A0A9X3BGS7"/>
<organism evidence="2 3">
    <name type="scientific">Paraflavisolibacter caeni</name>
    <dbReference type="NCBI Taxonomy" id="2982496"/>
    <lineage>
        <taxon>Bacteria</taxon>
        <taxon>Pseudomonadati</taxon>
        <taxon>Bacteroidota</taxon>
        <taxon>Chitinophagia</taxon>
        <taxon>Chitinophagales</taxon>
        <taxon>Chitinophagaceae</taxon>
        <taxon>Paraflavisolibacter</taxon>
    </lineage>
</organism>
<feature type="chain" id="PRO_5040818071" evidence="1">
    <location>
        <begin position="20"/>
        <end position="151"/>
    </location>
</feature>
<dbReference type="Proteomes" id="UP001155483">
    <property type="component" value="Unassembled WGS sequence"/>
</dbReference>
<keyword evidence="1" id="KW-0732">Signal</keyword>
<reference evidence="2" key="1">
    <citation type="submission" date="2022-09" db="EMBL/GenBank/DDBJ databases">
        <authorList>
            <person name="Yuan C."/>
            <person name="Ke Z."/>
        </authorList>
    </citation>
    <scope>NUCLEOTIDE SEQUENCE</scope>
    <source>
        <strain evidence="2">LB-8</strain>
    </source>
</reference>
<name>A0A9X3BGS7_9BACT</name>
<evidence type="ECO:0000313" key="3">
    <source>
        <dbReference type="Proteomes" id="UP001155483"/>
    </source>
</evidence>
<dbReference type="PANTHER" id="PTHR37833:SF1">
    <property type="entry name" value="SIGNAL PEPTIDE PROTEIN"/>
    <property type="match status" value="1"/>
</dbReference>
<dbReference type="EMBL" id="JAOTIF010000002">
    <property type="protein sequence ID" value="MCU7548287.1"/>
    <property type="molecule type" value="Genomic_DNA"/>
</dbReference>
<dbReference type="Pfam" id="PF07610">
    <property type="entry name" value="DUF1573"/>
    <property type="match status" value="1"/>
</dbReference>